<dbReference type="Gene3D" id="1.10.287.3610">
    <property type="match status" value="1"/>
</dbReference>
<dbReference type="Proteomes" id="UP000276770">
    <property type="component" value="Unassembled WGS sequence"/>
</dbReference>
<feature type="binding site" evidence="17">
    <location>
        <position position="20"/>
    </location>
    <ligand>
        <name>ATP</name>
        <dbReference type="ChEBI" id="CHEBI:30616"/>
    </ligand>
</feature>
<evidence type="ECO:0000313" key="21">
    <source>
        <dbReference type="Proteomes" id="UP000276770"/>
    </source>
</evidence>
<keyword evidence="10 19" id="KW-1133">Transmembrane helix</keyword>
<sequence>MDSKDCSRTGIQRFISSFKYAGNGFWLALRTERNMQIHLLISLIVVLAGILFSISKIEWLVLCLTMSAVLSLELVNTAIEKTVDLVTDEYHPIAKQAKDIAASAVFIAAFFSIIIGCVIFIPKAAHLFQMVIN</sequence>
<dbReference type="InterPro" id="IPR000829">
    <property type="entry name" value="DAGK"/>
</dbReference>
<dbReference type="OrthoDB" id="9789934at2"/>
<organism evidence="20 21">
    <name type="scientific">Falsibacillus albus</name>
    <dbReference type="NCBI Taxonomy" id="2478915"/>
    <lineage>
        <taxon>Bacteria</taxon>
        <taxon>Bacillati</taxon>
        <taxon>Bacillota</taxon>
        <taxon>Bacilli</taxon>
        <taxon>Bacillales</taxon>
        <taxon>Bacillaceae</taxon>
        <taxon>Falsibacillus</taxon>
    </lineage>
</organism>
<evidence type="ECO:0000256" key="6">
    <source>
        <dbReference type="ARBA" id="ARBA00022692"/>
    </source>
</evidence>
<keyword evidence="3" id="KW-1003">Cell membrane</keyword>
<evidence type="ECO:0000256" key="16">
    <source>
        <dbReference type="PIRSR" id="PIRSR600829-2"/>
    </source>
</evidence>
<dbReference type="InterPro" id="IPR036945">
    <property type="entry name" value="DAGK_sf"/>
</dbReference>
<name>A0A3L7K5R1_9BACI</name>
<feature type="binding site" evidence="16">
    <location>
        <position position="13"/>
    </location>
    <ligand>
        <name>substrate</name>
    </ligand>
</feature>
<feature type="binding site" evidence="16">
    <location>
        <position position="73"/>
    </location>
    <ligand>
        <name>substrate</name>
    </ligand>
</feature>
<evidence type="ECO:0000256" key="19">
    <source>
        <dbReference type="SAM" id="Phobius"/>
    </source>
</evidence>
<evidence type="ECO:0000256" key="7">
    <source>
        <dbReference type="ARBA" id="ARBA00022741"/>
    </source>
</evidence>
<evidence type="ECO:0000256" key="9">
    <source>
        <dbReference type="ARBA" id="ARBA00022840"/>
    </source>
</evidence>
<protein>
    <submittedName>
        <fullName evidence="20">Diacylglycerol kinase family protein</fullName>
    </submittedName>
</protein>
<dbReference type="EMBL" id="RCVZ01000001">
    <property type="protein sequence ID" value="RLQ98328.1"/>
    <property type="molecule type" value="Genomic_DNA"/>
</dbReference>
<evidence type="ECO:0000256" key="17">
    <source>
        <dbReference type="PIRSR" id="PIRSR600829-3"/>
    </source>
</evidence>
<dbReference type="GO" id="GO:0016301">
    <property type="term" value="F:kinase activity"/>
    <property type="evidence" value="ECO:0007669"/>
    <property type="project" value="UniProtKB-KW"/>
</dbReference>
<feature type="active site" description="Proton acceptor" evidence="15">
    <location>
        <position position="73"/>
    </location>
</feature>
<evidence type="ECO:0000256" key="4">
    <source>
        <dbReference type="ARBA" id="ARBA00022516"/>
    </source>
</evidence>
<proteinExistence type="inferred from homology"/>
<comment type="similarity">
    <text evidence="2">Belongs to the bacterial diacylglycerol kinase family.</text>
</comment>
<keyword evidence="13" id="KW-0594">Phospholipid biosynthesis</keyword>
<evidence type="ECO:0000256" key="10">
    <source>
        <dbReference type="ARBA" id="ARBA00022989"/>
    </source>
</evidence>
<feature type="binding site" evidence="17">
    <location>
        <begin position="89"/>
        <end position="91"/>
    </location>
    <ligand>
        <name>ATP</name>
        <dbReference type="ChEBI" id="CHEBI:30616"/>
    </ligand>
</feature>
<keyword evidence="18" id="KW-0460">Magnesium</keyword>
<evidence type="ECO:0000256" key="14">
    <source>
        <dbReference type="ARBA" id="ARBA00023264"/>
    </source>
</evidence>
<evidence type="ECO:0000256" key="1">
    <source>
        <dbReference type="ARBA" id="ARBA00004651"/>
    </source>
</evidence>
<dbReference type="Pfam" id="PF01219">
    <property type="entry name" value="DAGK_prokar"/>
    <property type="match status" value="1"/>
</dbReference>
<keyword evidence="12 19" id="KW-0472">Membrane</keyword>
<comment type="subcellular location">
    <subcellularLocation>
        <location evidence="1">Cell membrane</location>
        <topology evidence="1">Multi-pass membrane protein</topology>
    </subcellularLocation>
</comment>
<keyword evidence="9 17" id="KW-0067">ATP-binding</keyword>
<keyword evidence="8 20" id="KW-0418">Kinase</keyword>
<comment type="cofactor">
    <cofactor evidence="18">
        <name>Mg(2+)</name>
        <dbReference type="ChEBI" id="CHEBI:18420"/>
    </cofactor>
    <text evidence="18">Mn(2+), Zn(2+), Cd(2+) and Co(2+) support activity to lesser extents.</text>
</comment>
<evidence type="ECO:0000313" key="20">
    <source>
        <dbReference type="EMBL" id="RLQ98328.1"/>
    </source>
</evidence>
<evidence type="ECO:0000256" key="13">
    <source>
        <dbReference type="ARBA" id="ARBA00023209"/>
    </source>
</evidence>
<dbReference type="CDD" id="cd14265">
    <property type="entry name" value="UDPK_IM_like"/>
    <property type="match status" value="1"/>
</dbReference>
<dbReference type="PANTHER" id="PTHR34299:SF1">
    <property type="entry name" value="DIACYLGLYCEROL KINASE"/>
    <property type="match status" value="1"/>
</dbReference>
<dbReference type="RefSeq" id="WP_121679015.1">
    <property type="nucleotide sequence ID" value="NZ_RCVZ01000001.1"/>
</dbReference>
<dbReference type="GO" id="GO:0046872">
    <property type="term" value="F:metal ion binding"/>
    <property type="evidence" value="ECO:0007669"/>
    <property type="project" value="UniProtKB-KW"/>
</dbReference>
<evidence type="ECO:0000256" key="12">
    <source>
        <dbReference type="ARBA" id="ARBA00023136"/>
    </source>
</evidence>
<evidence type="ECO:0000256" key="15">
    <source>
        <dbReference type="PIRSR" id="PIRSR600829-1"/>
    </source>
</evidence>
<feature type="transmembrane region" description="Helical" evidence="19">
    <location>
        <begin position="99"/>
        <end position="121"/>
    </location>
</feature>
<evidence type="ECO:0000256" key="3">
    <source>
        <dbReference type="ARBA" id="ARBA00022475"/>
    </source>
</evidence>
<feature type="binding site" evidence="17">
    <location>
        <begin position="98"/>
        <end position="99"/>
    </location>
    <ligand>
        <name>ATP</name>
        <dbReference type="ChEBI" id="CHEBI:30616"/>
    </ligand>
</feature>
<evidence type="ECO:0000256" key="5">
    <source>
        <dbReference type="ARBA" id="ARBA00022679"/>
    </source>
</evidence>
<dbReference type="GO" id="GO:0005524">
    <property type="term" value="F:ATP binding"/>
    <property type="evidence" value="ECO:0007669"/>
    <property type="project" value="UniProtKB-KW"/>
</dbReference>
<dbReference type="AlphaFoldDB" id="A0A3L7K5R1"/>
<evidence type="ECO:0000256" key="8">
    <source>
        <dbReference type="ARBA" id="ARBA00022777"/>
    </source>
</evidence>
<keyword evidence="4" id="KW-0444">Lipid biosynthesis</keyword>
<dbReference type="PROSITE" id="PS01069">
    <property type="entry name" value="DAGK_PROKAR"/>
    <property type="match status" value="1"/>
</dbReference>
<comment type="caution">
    <text evidence="20">The sequence shown here is derived from an EMBL/GenBank/DDBJ whole genome shotgun (WGS) entry which is preliminary data.</text>
</comment>
<evidence type="ECO:0000256" key="11">
    <source>
        <dbReference type="ARBA" id="ARBA00023098"/>
    </source>
</evidence>
<reference evidence="20 21" key="1">
    <citation type="submission" date="2018-10" db="EMBL/GenBank/DDBJ databases">
        <title>Falsibacillus sp. genome draft.</title>
        <authorList>
            <person name="Shi S."/>
        </authorList>
    </citation>
    <scope>NUCLEOTIDE SEQUENCE [LARGE SCALE GENOMIC DNA]</scope>
    <source>
        <strain evidence="20 21">GY 10110</strain>
    </source>
</reference>
<evidence type="ECO:0000256" key="2">
    <source>
        <dbReference type="ARBA" id="ARBA00005967"/>
    </source>
</evidence>
<dbReference type="PANTHER" id="PTHR34299">
    <property type="entry name" value="DIACYLGLYCEROL KINASE"/>
    <property type="match status" value="1"/>
</dbReference>
<gene>
    <name evidence="20" type="ORF">D9X91_02000</name>
</gene>
<dbReference type="GO" id="GO:0008654">
    <property type="term" value="P:phospholipid biosynthetic process"/>
    <property type="evidence" value="ECO:0007669"/>
    <property type="project" value="UniProtKB-KW"/>
</dbReference>
<feature type="binding site" evidence="18">
    <location>
        <position position="32"/>
    </location>
    <ligand>
        <name>a divalent metal cation</name>
        <dbReference type="ChEBI" id="CHEBI:60240"/>
    </ligand>
</feature>
<keyword evidence="6 19" id="KW-0812">Transmembrane</keyword>
<feature type="binding site" evidence="17">
    <location>
        <position position="13"/>
    </location>
    <ligand>
        <name>ATP</name>
        <dbReference type="ChEBI" id="CHEBI:30616"/>
    </ligand>
</feature>
<feature type="transmembrane region" description="Helical" evidence="19">
    <location>
        <begin position="35"/>
        <end position="52"/>
    </location>
</feature>
<feature type="binding site" evidence="18">
    <location>
        <position position="80"/>
    </location>
    <ligand>
        <name>a divalent metal cation</name>
        <dbReference type="ChEBI" id="CHEBI:60240"/>
    </ligand>
</feature>
<keyword evidence="18" id="KW-0479">Metal-binding</keyword>
<keyword evidence="21" id="KW-1185">Reference proteome</keyword>
<keyword evidence="5" id="KW-0808">Transferase</keyword>
<dbReference type="GO" id="GO:0005886">
    <property type="term" value="C:plasma membrane"/>
    <property type="evidence" value="ECO:0007669"/>
    <property type="project" value="UniProtKB-SubCell"/>
</dbReference>
<keyword evidence="14" id="KW-1208">Phospholipid metabolism</keyword>
<keyword evidence="7 17" id="KW-0547">Nucleotide-binding</keyword>
<feature type="binding site" evidence="17">
    <location>
        <position position="32"/>
    </location>
    <ligand>
        <name>ATP</name>
        <dbReference type="ChEBI" id="CHEBI:30616"/>
    </ligand>
</feature>
<feature type="binding site" evidence="17">
    <location>
        <position position="80"/>
    </location>
    <ligand>
        <name>ATP</name>
        <dbReference type="ChEBI" id="CHEBI:30616"/>
    </ligand>
</feature>
<dbReference type="InterPro" id="IPR033717">
    <property type="entry name" value="UDPK"/>
</dbReference>
<keyword evidence="11" id="KW-0443">Lipid metabolism</keyword>
<evidence type="ECO:0000256" key="18">
    <source>
        <dbReference type="PIRSR" id="PIRSR600829-4"/>
    </source>
</evidence>
<accession>A0A3L7K5R1</accession>